<name>F2R499_STRVP</name>
<sequence length="230" mass="24479">METTLTGSRASAAIADLGWRYLLGGIRTTVPVGPLARAAEVAALAVAACDADADGHLALDIRPGRVLLTLQSSEHAAVTDRDVELARRITTAVEEVGLRTEPEIATGAPRSLQLLEIAIDALDIPSIRPFWKAVLGYADEPGADGPGDPLVDPLRQGPAVWFQQMDVARPQRNRIHLDLCVPHDEALRRMDAALAAGGRLLSEAAAPAFWVLADGEGNEVCVTTWQGRDT</sequence>
<protein>
    <submittedName>
        <fullName evidence="2">Pterin-4-alpha-carbinolamine dehydratase</fullName>
        <ecNumber evidence="2">4.2.1.96</ecNumber>
    </submittedName>
</protein>
<feature type="domain" description="Glyoxalase-like" evidence="1">
    <location>
        <begin position="117"/>
        <end position="223"/>
    </location>
</feature>
<dbReference type="Proteomes" id="UP000006854">
    <property type="component" value="Chromosome"/>
</dbReference>
<dbReference type="eggNOG" id="COG2154">
    <property type="taxonomic scope" value="Bacteria"/>
</dbReference>
<dbReference type="GeneID" id="51860695"/>
<dbReference type="PANTHER" id="PTHR35908:SF1">
    <property type="entry name" value="CONSERVED PROTEIN"/>
    <property type="match status" value="1"/>
</dbReference>
<evidence type="ECO:0000313" key="2">
    <source>
        <dbReference type="EMBL" id="CCA53376.1"/>
    </source>
</evidence>
<organism evidence="2 3">
    <name type="scientific">Streptomyces venezuelae (strain ATCC 10712 / CBS 650.69 / DSM 40230 / JCM 4526 / NBRC 13096 / PD 04745)</name>
    <dbReference type="NCBI Taxonomy" id="953739"/>
    <lineage>
        <taxon>Bacteria</taxon>
        <taxon>Bacillati</taxon>
        <taxon>Actinomycetota</taxon>
        <taxon>Actinomycetes</taxon>
        <taxon>Kitasatosporales</taxon>
        <taxon>Streptomycetaceae</taxon>
        <taxon>Streptomyces</taxon>
    </lineage>
</organism>
<evidence type="ECO:0000313" key="3">
    <source>
        <dbReference type="Proteomes" id="UP000006854"/>
    </source>
</evidence>
<dbReference type="EMBL" id="FR845719">
    <property type="protein sequence ID" value="CCA53376.1"/>
    <property type="molecule type" value="Genomic_DNA"/>
</dbReference>
<dbReference type="PATRIC" id="fig|953739.5.peg.3524"/>
<dbReference type="OrthoDB" id="15077at2"/>
<dbReference type="Pfam" id="PF18029">
    <property type="entry name" value="Glyoxalase_6"/>
    <property type="match status" value="1"/>
</dbReference>
<dbReference type="HOGENOM" id="CLU_109854_0_0_11"/>
<proteinExistence type="predicted"/>
<dbReference type="AlphaFoldDB" id="F2R499"/>
<dbReference type="InterPro" id="IPR041581">
    <property type="entry name" value="Glyoxalase_6"/>
</dbReference>
<reference evidence="2 3" key="1">
    <citation type="journal article" date="2011" name="BMC Genomics">
        <title>Genome-wide analysis of the role of GlnR in Streptomyces venezuelae provides new insights into global nitrogen regulation in actinomycetes.</title>
        <authorList>
            <person name="Pullan S.T."/>
            <person name="Bibb M.J."/>
            <person name="Merrick M."/>
        </authorList>
    </citation>
    <scope>NUCLEOTIDE SEQUENCE [LARGE SCALE GENOMIC DNA]</scope>
    <source>
        <strain evidence="2">ATCC 10712</strain>
    </source>
</reference>
<dbReference type="SUPFAM" id="SSF54593">
    <property type="entry name" value="Glyoxalase/Bleomycin resistance protein/Dihydroxybiphenyl dioxygenase"/>
    <property type="match status" value="1"/>
</dbReference>
<accession>F2R499</accession>
<dbReference type="PANTHER" id="PTHR35908">
    <property type="entry name" value="HYPOTHETICAL FUSION PROTEIN"/>
    <property type="match status" value="1"/>
</dbReference>
<evidence type="ECO:0000259" key="1">
    <source>
        <dbReference type="Pfam" id="PF18029"/>
    </source>
</evidence>
<keyword evidence="2" id="KW-0456">Lyase</keyword>
<dbReference type="Gene3D" id="3.10.180.10">
    <property type="entry name" value="2,3-Dihydroxybiphenyl 1,2-Dioxygenase, domain 1"/>
    <property type="match status" value="1"/>
</dbReference>
<dbReference type="GO" id="GO:0008124">
    <property type="term" value="F:4-alpha-hydroxytetrahydrobiopterin dehydratase activity"/>
    <property type="evidence" value="ECO:0007669"/>
    <property type="project" value="UniProtKB-EC"/>
</dbReference>
<dbReference type="STRING" id="953739.SVEN_0088"/>
<dbReference type="EC" id="4.2.1.96" evidence="2"/>
<dbReference type="InterPro" id="IPR029068">
    <property type="entry name" value="Glyas_Bleomycin-R_OHBP_Dase"/>
</dbReference>
<dbReference type="RefSeq" id="WP_015031296.1">
    <property type="nucleotide sequence ID" value="NC_018750.1"/>
</dbReference>
<gene>
    <name evidence="2" type="ordered locus">SVEN_0088</name>
</gene>
<dbReference type="KEGG" id="sve:SVEN_0088"/>
<keyword evidence="3" id="KW-1185">Reference proteome</keyword>